<dbReference type="PANTHER" id="PTHR23501">
    <property type="entry name" value="MAJOR FACILITATOR SUPERFAMILY"/>
    <property type="match status" value="1"/>
</dbReference>
<evidence type="ECO:0000259" key="9">
    <source>
        <dbReference type="PROSITE" id="PS50850"/>
    </source>
</evidence>
<dbReference type="PANTHER" id="PTHR23501:SF78">
    <property type="entry name" value="MAJOR FACILITATOR SUPERFAMILY (MFS) PROFILE DOMAIN-CONTAINING PROTEIN-RELATED"/>
    <property type="match status" value="1"/>
</dbReference>
<feature type="transmembrane region" description="Helical" evidence="8">
    <location>
        <begin position="250"/>
        <end position="267"/>
    </location>
</feature>
<dbReference type="InterPro" id="IPR020846">
    <property type="entry name" value="MFS_dom"/>
</dbReference>
<evidence type="ECO:0000256" key="3">
    <source>
        <dbReference type="ARBA" id="ARBA00022448"/>
    </source>
</evidence>
<feature type="transmembrane region" description="Helical" evidence="8">
    <location>
        <begin position="150"/>
        <end position="174"/>
    </location>
</feature>
<keyword evidence="4 8" id="KW-0812">Transmembrane</keyword>
<evidence type="ECO:0000256" key="6">
    <source>
        <dbReference type="ARBA" id="ARBA00023136"/>
    </source>
</evidence>
<organism evidence="10 11">
    <name type="scientific">Oleoguttula mirabilis</name>
    <dbReference type="NCBI Taxonomy" id="1507867"/>
    <lineage>
        <taxon>Eukaryota</taxon>
        <taxon>Fungi</taxon>
        <taxon>Dikarya</taxon>
        <taxon>Ascomycota</taxon>
        <taxon>Pezizomycotina</taxon>
        <taxon>Dothideomycetes</taxon>
        <taxon>Dothideomycetidae</taxon>
        <taxon>Mycosphaerellales</taxon>
        <taxon>Teratosphaeriaceae</taxon>
        <taxon>Oleoguttula</taxon>
    </lineage>
</organism>
<feature type="compositionally biased region" description="Basic and acidic residues" evidence="7">
    <location>
        <begin position="525"/>
        <end position="535"/>
    </location>
</feature>
<dbReference type="Pfam" id="PF07690">
    <property type="entry name" value="MFS_1"/>
    <property type="match status" value="1"/>
</dbReference>
<dbReference type="GO" id="GO:0012505">
    <property type="term" value="C:endomembrane system"/>
    <property type="evidence" value="ECO:0007669"/>
    <property type="project" value="UniProtKB-SubCell"/>
</dbReference>
<evidence type="ECO:0000256" key="8">
    <source>
        <dbReference type="SAM" id="Phobius"/>
    </source>
</evidence>
<dbReference type="GO" id="GO:0046943">
    <property type="term" value="F:carboxylic acid transmembrane transporter activity"/>
    <property type="evidence" value="ECO:0007669"/>
    <property type="project" value="UniProtKB-ARBA"/>
</dbReference>
<dbReference type="FunFam" id="1.20.1720.10:FF:000013">
    <property type="entry name" value="Related to multidrug resistance proteins"/>
    <property type="match status" value="1"/>
</dbReference>
<dbReference type="SUPFAM" id="SSF103473">
    <property type="entry name" value="MFS general substrate transporter"/>
    <property type="match status" value="1"/>
</dbReference>
<feature type="domain" description="Major facilitator superfamily (MFS) profile" evidence="9">
    <location>
        <begin position="27"/>
        <end position="473"/>
    </location>
</feature>
<evidence type="ECO:0000256" key="4">
    <source>
        <dbReference type="ARBA" id="ARBA00022692"/>
    </source>
</evidence>
<comment type="caution">
    <text evidence="10">The sequence shown here is derived from an EMBL/GenBank/DDBJ whole genome shotgun (WGS) entry which is preliminary data.</text>
</comment>
<dbReference type="Gene3D" id="1.20.1720.10">
    <property type="entry name" value="Multidrug resistance protein D"/>
    <property type="match status" value="1"/>
</dbReference>
<reference evidence="10 11" key="1">
    <citation type="submission" date="2021-11" db="EMBL/GenBank/DDBJ databases">
        <title>Black yeast isolated from Biological Soil Crust.</title>
        <authorList>
            <person name="Kurbessoian T."/>
        </authorList>
    </citation>
    <scope>NUCLEOTIDE SEQUENCE [LARGE SCALE GENOMIC DNA]</scope>
    <source>
        <strain evidence="10 11">CCFEE 5522</strain>
    </source>
</reference>
<evidence type="ECO:0000256" key="7">
    <source>
        <dbReference type="SAM" id="MobiDB-lite"/>
    </source>
</evidence>
<feature type="transmembrane region" description="Helical" evidence="8">
    <location>
        <begin position="485"/>
        <end position="503"/>
    </location>
</feature>
<dbReference type="AlphaFoldDB" id="A0AAV9JBW3"/>
<keyword evidence="11" id="KW-1185">Reference proteome</keyword>
<dbReference type="GO" id="GO:0005886">
    <property type="term" value="C:plasma membrane"/>
    <property type="evidence" value="ECO:0007669"/>
    <property type="project" value="TreeGrafter"/>
</dbReference>
<keyword evidence="5 8" id="KW-1133">Transmembrane helix</keyword>
<feature type="transmembrane region" description="Helical" evidence="8">
    <location>
        <begin position="180"/>
        <end position="200"/>
    </location>
</feature>
<feature type="transmembrane region" description="Helical" evidence="8">
    <location>
        <begin position="117"/>
        <end position="138"/>
    </location>
</feature>
<evidence type="ECO:0000313" key="11">
    <source>
        <dbReference type="Proteomes" id="UP001324427"/>
    </source>
</evidence>
<feature type="transmembrane region" description="Helical" evidence="8">
    <location>
        <begin position="212"/>
        <end position="235"/>
    </location>
</feature>
<dbReference type="Proteomes" id="UP001324427">
    <property type="component" value="Unassembled WGS sequence"/>
</dbReference>
<feature type="region of interest" description="Disordered" evidence="7">
    <location>
        <begin position="512"/>
        <end position="583"/>
    </location>
</feature>
<evidence type="ECO:0000313" key="10">
    <source>
        <dbReference type="EMBL" id="KAK4542696.1"/>
    </source>
</evidence>
<feature type="transmembrane region" description="Helical" evidence="8">
    <location>
        <begin position="287"/>
        <end position="308"/>
    </location>
</feature>
<proteinExistence type="inferred from homology"/>
<evidence type="ECO:0000256" key="5">
    <source>
        <dbReference type="ARBA" id="ARBA00022989"/>
    </source>
</evidence>
<evidence type="ECO:0000256" key="1">
    <source>
        <dbReference type="ARBA" id="ARBA00004127"/>
    </source>
</evidence>
<sequence>MPSRTEDAEAALHDQTQLLPKKELLTVFGIMSLALLVCFIDQNGIGVLLPDIARDLDASNSISWAGTSALIANTVFQVLYGRLSDLFGRKNILISALVLLSLSDLACGLSVNSTMLYIFRGLAGVANGGITSLTMMIVSDVVTLRERGKYQGILGAMVGLGNALGPLIAAAFAIHTTWRGLFYLLAPLVMVTVAASWIYLPSNMPKLNLRETVAKIDFLGLFFGTAAVILLLIPISSGGHVDTPWDSPEVIAMFIVGGACLIAFLVVEWKFAQLPMLPLDIFKKASVSAMMFQSFLLGAAYYSYLYFLPLYFQNVRGQSALIAACLQLPLVGAQSTLSTLSGLYMSKFNRYGEIIWLGFGIWTLGAGLLVLSNETLNFGLIALFLVIMGFGTGMVFQPTLVALQAHSPKSQRAIITSNRNFLRSSGGAVGLAVSSAILANVLKASLPTRLAYVANSTFAAPDLSTFSAADRATIKDAYNDASRAVFIWCVPLIGVCFLLCCLIKDRGLVRKEEREAATPQVGDGTPRRSADDAEKLAATQGQTEKNGTAKEMGVDSSPSPGSADISRKPSVSSEKSGKSEEQH</sequence>
<gene>
    <name evidence="10" type="ORF">LTR36_006268</name>
</gene>
<comment type="subcellular location">
    <subcellularLocation>
        <location evidence="1">Endomembrane system</location>
        <topology evidence="1">Multi-pass membrane protein</topology>
    </subcellularLocation>
</comment>
<feature type="transmembrane region" description="Helical" evidence="8">
    <location>
        <begin position="24"/>
        <end position="42"/>
    </location>
</feature>
<dbReference type="EMBL" id="JAVFHQ010000039">
    <property type="protein sequence ID" value="KAK4542696.1"/>
    <property type="molecule type" value="Genomic_DNA"/>
</dbReference>
<protein>
    <recommendedName>
        <fullName evidence="9">Major facilitator superfamily (MFS) profile domain-containing protein</fullName>
    </recommendedName>
</protein>
<dbReference type="InterPro" id="IPR036259">
    <property type="entry name" value="MFS_trans_sf"/>
</dbReference>
<evidence type="ECO:0000256" key="2">
    <source>
        <dbReference type="ARBA" id="ARBA00008335"/>
    </source>
</evidence>
<comment type="similarity">
    <text evidence="2">Belongs to the major facilitator superfamily.</text>
</comment>
<keyword evidence="3" id="KW-0813">Transport</keyword>
<feature type="transmembrane region" description="Helical" evidence="8">
    <location>
        <begin position="92"/>
        <end position="111"/>
    </location>
</feature>
<dbReference type="FunFam" id="1.20.1250.20:FF:000436">
    <property type="entry name" value="MFS transporter, putative"/>
    <property type="match status" value="1"/>
</dbReference>
<accession>A0AAV9JBW3</accession>
<feature type="transmembrane region" description="Helical" evidence="8">
    <location>
        <begin position="354"/>
        <end position="372"/>
    </location>
</feature>
<dbReference type="Gene3D" id="1.20.1250.20">
    <property type="entry name" value="MFS general substrate transporter like domains"/>
    <property type="match status" value="1"/>
</dbReference>
<dbReference type="PRINTS" id="PR01036">
    <property type="entry name" value="TCRTETB"/>
</dbReference>
<dbReference type="InterPro" id="IPR011701">
    <property type="entry name" value="MFS"/>
</dbReference>
<feature type="transmembrane region" description="Helical" evidence="8">
    <location>
        <begin position="378"/>
        <end position="400"/>
    </location>
</feature>
<keyword evidence="6 8" id="KW-0472">Membrane</keyword>
<feature type="transmembrane region" description="Helical" evidence="8">
    <location>
        <begin position="62"/>
        <end position="80"/>
    </location>
</feature>
<name>A0AAV9JBW3_9PEZI</name>
<dbReference type="PROSITE" id="PS50850">
    <property type="entry name" value="MFS"/>
    <property type="match status" value="1"/>
</dbReference>